<reference evidence="1 2" key="1">
    <citation type="journal article" date="2012" name="FEBS Lett.">
        <title>Anammox organism KSU-1 expresses a NirK-type copper-containing nitrite reductase instead of a NirS-type with cytochrome cd1.</title>
        <authorList>
            <person name="Hira D."/>
            <person name="Toh H."/>
            <person name="Migita C.T."/>
            <person name="Okubo H."/>
            <person name="Nishiyama T."/>
            <person name="Hattori M."/>
            <person name="Furukawa K."/>
            <person name="Fujii T."/>
        </authorList>
    </citation>
    <scope>NUCLEOTIDE SEQUENCE [LARGE SCALE GENOMIC DNA]</scope>
</reference>
<dbReference type="STRING" id="247490.KSU1_B0349"/>
<dbReference type="Proteomes" id="UP000002985">
    <property type="component" value="Unassembled WGS sequence"/>
</dbReference>
<evidence type="ECO:0000313" key="1">
    <source>
        <dbReference type="EMBL" id="GAB61206.1"/>
    </source>
</evidence>
<organism evidence="1 2">
    <name type="scientific">Candidatus Jettenia caeni</name>
    <dbReference type="NCBI Taxonomy" id="247490"/>
    <lineage>
        <taxon>Bacteria</taxon>
        <taxon>Pseudomonadati</taxon>
        <taxon>Planctomycetota</taxon>
        <taxon>Candidatus Brocadiia</taxon>
        <taxon>Candidatus Brocadiales</taxon>
        <taxon>Candidatus Brocadiaceae</taxon>
        <taxon>Candidatus Jettenia</taxon>
    </lineage>
</organism>
<accession>I3IHL1</accession>
<dbReference type="AlphaFoldDB" id="I3IHL1"/>
<comment type="caution">
    <text evidence="1">The sequence shown here is derived from an EMBL/GenBank/DDBJ whole genome shotgun (WGS) entry which is preliminary data.</text>
</comment>
<protein>
    <submittedName>
        <fullName evidence="1">CRISPR-associated protein</fullName>
    </submittedName>
</protein>
<evidence type="ECO:0000313" key="2">
    <source>
        <dbReference type="Proteomes" id="UP000002985"/>
    </source>
</evidence>
<proteinExistence type="predicted"/>
<sequence>MLTELYLHSQGKLPEDKSWNEFHDTLIHEASKESIGLLADANPKDKSKYALFVNVDTKKKMWEVKDYIEIGAVNNWANHLFWQGSGGAQSDKIRNTPHKIYSKKVDFSTDNFITPLETIIKDYCQTQEGKGKEKTAKETGPLFYNKDKQDERKWLENVVFILKNNKEEIDKQVKGNEKDRRKFPSVKPGESAFVGLTIDEKHLAEYELFRRYLLFVKTRAAIQKGADRFKHKVAVDVIKELVGICPSCQREKPLLDQWQSASELSFYQTTNENHLSYAFPDSAFKLCQGCADLLFIFKQHLLEALTRKLGGNECLVLPSIKLIPPDQNGKKRLYENLKRLWGSPAKEVASTEERLLYRLGQLPSYATITFIFGDYITVGKSQNVRRLDELNIVFPDVLPSRLSQISNTIQNNKQLSEMWSLTGRNWQCTWNVQDDFYLLYQLFYPSWEENKKDKSRRRPEVERYLRAIFYGHEITHADIANDCYSNLIFAIKTTRNAQKEDIKAQYARDNYVGNILSLLVFLKQLKETSKLEKEVRGMPEKEKIGFSFIAMPDLGKFVEIHPLLKDSQYLAPFFVGCLFSYAENLQKGNSRLAAYNWLGTMSLTYEDILQDIYPKVLNYITNKEKIVSSPRLQELMKAISYYDKGKCDSNRVALVSFCHGWAVGRDFIYKKKEESKTINQEGGTSNG</sequence>
<keyword evidence="2" id="KW-1185">Reference proteome</keyword>
<name>I3IHL1_9BACT</name>
<dbReference type="EMBL" id="BAFH01000002">
    <property type="protein sequence ID" value="GAB61206.1"/>
    <property type="molecule type" value="Genomic_DNA"/>
</dbReference>
<gene>
    <name evidence="1" type="ORF">KSU1_B0349</name>
</gene>